<protein>
    <recommendedName>
        <fullName evidence="3 8">Mediator of RNA polymerase II transcription subunit 6</fullName>
    </recommendedName>
    <alternativeName>
        <fullName evidence="7 8">Mediator complex subunit 6</fullName>
    </alternativeName>
</protein>
<evidence type="ECO:0000256" key="3">
    <source>
        <dbReference type="ARBA" id="ARBA00020634"/>
    </source>
</evidence>
<sequence>MVAPSEDGSVNPLQLQWKNPELLAFLDAQKGLVGAGQPVLDVNNVMQYFSTSPFYDRRSNNEHVRMQSAALVAQIMATTMLSGEELMRTITKKQEEELRRFTGLEYALVHARPPACFVIHKRWRRSPDQVDAPLSAFYVIHDCVYQAPDLYTILSTRLQSTVLGLTTTLCQQREHRATFSPRRGHYGRFLTSDAPKEESPPSAKS</sequence>
<evidence type="ECO:0000256" key="2">
    <source>
        <dbReference type="ARBA" id="ARBA00007526"/>
    </source>
</evidence>
<dbReference type="GO" id="GO:0003712">
    <property type="term" value="F:transcription coregulator activity"/>
    <property type="evidence" value="ECO:0007669"/>
    <property type="project" value="InterPro"/>
</dbReference>
<dbReference type="Pfam" id="PF04934">
    <property type="entry name" value="Med6"/>
    <property type="match status" value="1"/>
</dbReference>
<evidence type="ECO:0000256" key="9">
    <source>
        <dbReference type="SAM" id="MobiDB-lite"/>
    </source>
</evidence>
<dbReference type="EMBL" id="CP119908">
    <property type="protein sequence ID" value="WFD18371.1"/>
    <property type="molecule type" value="Genomic_DNA"/>
</dbReference>
<evidence type="ECO:0000256" key="8">
    <source>
        <dbReference type="RuleBase" id="RU364143"/>
    </source>
</evidence>
<proteinExistence type="inferred from homology"/>
<evidence type="ECO:0000256" key="4">
    <source>
        <dbReference type="ARBA" id="ARBA00023015"/>
    </source>
</evidence>
<keyword evidence="6 8" id="KW-0539">Nucleus</keyword>
<keyword evidence="4 8" id="KW-0805">Transcription regulation</keyword>
<evidence type="ECO:0000256" key="5">
    <source>
        <dbReference type="ARBA" id="ARBA00023163"/>
    </source>
</evidence>
<comment type="similarity">
    <text evidence="2 8">Belongs to the Mediator complex subunit 6 family.</text>
</comment>
<reference evidence="10" key="1">
    <citation type="submission" date="2023-03" db="EMBL/GenBank/DDBJ databases">
        <title>Mating type loci evolution in Malassezia.</title>
        <authorList>
            <person name="Coelho M.A."/>
        </authorList>
    </citation>
    <scope>NUCLEOTIDE SEQUENCE</scope>
    <source>
        <strain evidence="10">CBS 10434</strain>
    </source>
</reference>
<comment type="subcellular location">
    <subcellularLocation>
        <location evidence="1 8">Nucleus</location>
    </subcellularLocation>
</comment>
<evidence type="ECO:0000256" key="6">
    <source>
        <dbReference type="ARBA" id="ARBA00023242"/>
    </source>
</evidence>
<dbReference type="GO" id="GO:0006357">
    <property type="term" value="P:regulation of transcription by RNA polymerase II"/>
    <property type="evidence" value="ECO:0007669"/>
    <property type="project" value="InterPro"/>
</dbReference>
<keyword evidence="5 8" id="KW-0804">Transcription</keyword>
<evidence type="ECO:0000313" key="11">
    <source>
        <dbReference type="Proteomes" id="UP001220961"/>
    </source>
</evidence>
<dbReference type="AlphaFoldDB" id="A0AAF0E549"/>
<feature type="region of interest" description="Disordered" evidence="9">
    <location>
        <begin position="183"/>
        <end position="205"/>
    </location>
</feature>
<dbReference type="InterPro" id="IPR038566">
    <property type="entry name" value="Mediator_Med6_sf"/>
</dbReference>
<keyword evidence="11" id="KW-1185">Reference proteome</keyword>
<dbReference type="Gene3D" id="3.10.450.580">
    <property type="entry name" value="Mediator complex, subunit Med6"/>
    <property type="match status" value="1"/>
</dbReference>
<organism evidence="10 11">
    <name type="scientific">Malassezia caprae</name>
    <dbReference type="NCBI Taxonomy" id="1381934"/>
    <lineage>
        <taxon>Eukaryota</taxon>
        <taxon>Fungi</taxon>
        <taxon>Dikarya</taxon>
        <taxon>Basidiomycota</taxon>
        <taxon>Ustilaginomycotina</taxon>
        <taxon>Malasseziomycetes</taxon>
        <taxon>Malasseziales</taxon>
        <taxon>Malasseziaceae</taxon>
        <taxon>Malassezia</taxon>
    </lineage>
</organism>
<evidence type="ECO:0000256" key="7">
    <source>
        <dbReference type="ARBA" id="ARBA00031259"/>
    </source>
</evidence>
<dbReference type="InterPro" id="IPR007018">
    <property type="entry name" value="Mediator_Med6"/>
</dbReference>
<evidence type="ECO:0000313" key="10">
    <source>
        <dbReference type="EMBL" id="WFD18371.1"/>
    </source>
</evidence>
<accession>A0AAF0E549</accession>
<dbReference type="GO" id="GO:0016592">
    <property type="term" value="C:mediator complex"/>
    <property type="evidence" value="ECO:0007669"/>
    <property type="project" value="InterPro"/>
</dbReference>
<gene>
    <name evidence="8 10" type="primary">MED6</name>
    <name evidence="10" type="ORF">MCAP1_000573</name>
</gene>
<comment type="function">
    <text evidence="8">Component of the Mediator complex, a coactivator involved in the regulated transcription of nearly all RNA polymerase II-dependent genes. Mediator functions as a bridge to convey information from gene-specific regulatory proteins to the basal RNA polymerase II transcription machinery. Mediator is recruited to promoters by direct interactions with regulatory proteins and serves as a scaffold for the assembly of a functional preinitiation complex with RNA polymerase II and the general transcription factors.</text>
</comment>
<comment type="subunit">
    <text evidence="8">Component of the Mediator complex.</text>
</comment>
<name>A0AAF0E549_9BASI</name>
<dbReference type="PANTHER" id="PTHR13104">
    <property type="entry name" value="MED-6-RELATED"/>
    <property type="match status" value="1"/>
</dbReference>
<dbReference type="Proteomes" id="UP001220961">
    <property type="component" value="Chromosome 1"/>
</dbReference>
<keyword evidence="8" id="KW-0010">Activator</keyword>
<evidence type="ECO:0000256" key="1">
    <source>
        <dbReference type="ARBA" id="ARBA00004123"/>
    </source>
</evidence>